<dbReference type="Gene3D" id="2.60.200.20">
    <property type="match status" value="1"/>
</dbReference>
<proteinExistence type="predicted"/>
<dbReference type="RefSeq" id="WP_128215670.1">
    <property type="nucleotide sequence ID" value="NZ_CP025746.1"/>
</dbReference>
<gene>
    <name evidence="3" type="ORF">C1I91_26860</name>
</gene>
<evidence type="ECO:0000256" key="1">
    <source>
        <dbReference type="SAM" id="Phobius"/>
    </source>
</evidence>
<dbReference type="InterPro" id="IPR050923">
    <property type="entry name" value="Cell_Proc_Reg/RNA_Proc"/>
</dbReference>
<dbReference type="InterPro" id="IPR008984">
    <property type="entry name" value="SMAD_FHA_dom_sf"/>
</dbReference>
<keyword evidence="1" id="KW-0472">Membrane</keyword>
<evidence type="ECO:0000313" key="4">
    <source>
        <dbReference type="Proteomes" id="UP000286268"/>
    </source>
</evidence>
<dbReference type="EMBL" id="CP025746">
    <property type="protein sequence ID" value="QAA34973.1"/>
    <property type="molecule type" value="Genomic_DNA"/>
</dbReference>
<dbReference type="SMART" id="SM00240">
    <property type="entry name" value="FHA"/>
    <property type="match status" value="1"/>
</dbReference>
<evidence type="ECO:0000259" key="2">
    <source>
        <dbReference type="PROSITE" id="PS50006"/>
    </source>
</evidence>
<dbReference type="PROSITE" id="PS50006">
    <property type="entry name" value="FHA_DOMAIN"/>
    <property type="match status" value="1"/>
</dbReference>
<reference evidence="3 4" key="1">
    <citation type="submission" date="2018-01" db="EMBL/GenBank/DDBJ databases">
        <title>Genome Sequencing and Assembly of Anaerobacter polyendosporus strain CT4.</title>
        <authorList>
            <person name="Tachaapaikoon C."/>
            <person name="Sutheeworapong S."/>
            <person name="Jenjaroenpun P."/>
            <person name="Wongsurawat T."/>
            <person name="Nookeaw I."/>
            <person name="Cheawchanlertfa P."/>
            <person name="Kosugi A."/>
            <person name="Cheevadhanarak S."/>
            <person name="Ratanakhanokchai K."/>
        </authorList>
    </citation>
    <scope>NUCLEOTIDE SEQUENCE [LARGE SCALE GENOMIC DNA]</scope>
    <source>
        <strain evidence="3 4">CT4</strain>
    </source>
</reference>
<dbReference type="InterPro" id="IPR000253">
    <property type="entry name" value="FHA_dom"/>
</dbReference>
<organism evidence="3 4">
    <name type="scientific">Clostridium manihotivorum</name>
    <dbReference type="NCBI Taxonomy" id="2320868"/>
    <lineage>
        <taxon>Bacteria</taxon>
        <taxon>Bacillati</taxon>
        <taxon>Bacillota</taxon>
        <taxon>Clostridia</taxon>
        <taxon>Eubacteriales</taxon>
        <taxon>Clostridiaceae</taxon>
        <taxon>Clostridium</taxon>
    </lineage>
</organism>
<feature type="transmembrane region" description="Helical" evidence="1">
    <location>
        <begin position="6"/>
        <end position="27"/>
    </location>
</feature>
<sequence length="146" mass="16584">MDFKKISSVIFGVIFIIILYVIIYYALKIMYKDVKTGGKRRPSKSKKVHGIEVIKALENHDLKPGSVIPVMNSITIGRRDDNSIVLNDQFVSGHHAKLYLRNDDFILEDLNSTNGTFVNDNKITGRVKLKVEDEIKFGGTIFRVID</sequence>
<evidence type="ECO:0000313" key="3">
    <source>
        <dbReference type="EMBL" id="QAA34973.1"/>
    </source>
</evidence>
<dbReference type="SUPFAM" id="SSF49879">
    <property type="entry name" value="SMAD/FHA domain"/>
    <property type="match status" value="1"/>
</dbReference>
<accession>A0A3R5UBP0</accession>
<dbReference type="KEGG" id="cmah:C1I91_26860"/>
<dbReference type="OrthoDB" id="9816434at2"/>
<keyword evidence="4" id="KW-1185">Reference proteome</keyword>
<feature type="domain" description="FHA" evidence="2">
    <location>
        <begin position="74"/>
        <end position="123"/>
    </location>
</feature>
<dbReference type="Proteomes" id="UP000286268">
    <property type="component" value="Chromosome"/>
</dbReference>
<name>A0A3R5UBP0_9CLOT</name>
<dbReference type="Pfam" id="PF00498">
    <property type="entry name" value="FHA"/>
    <property type="match status" value="1"/>
</dbReference>
<protein>
    <recommendedName>
        <fullName evidence="2">FHA domain-containing protein</fullName>
    </recommendedName>
</protein>
<keyword evidence="1" id="KW-1133">Transmembrane helix</keyword>
<dbReference type="AlphaFoldDB" id="A0A3R5UBP0"/>
<keyword evidence="1" id="KW-0812">Transmembrane</keyword>
<dbReference type="PANTHER" id="PTHR23308">
    <property type="entry name" value="NUCLEAR INHIBITOR OF PROTEIN PHOSPHATASE-1"/>
    <property type="match status" value="1"/>
</dbReference>